<comment type="caution">
    <text evidence="1">The sequence shown here is derived from an EMBL/GenBank/DDBJ whole genome shotgun (WGS) entry which is preliminary data.</text>
</comment>
<accession>A0AAV6GWT0</accession>
<protein>
    <submittedName>
        <fullName evidence="1">Uncharacterized protein</fullName>
    </submittedName>
</protein>
<proteinExistence type="predicted"/>
<gene>
    <name evidence="1" type="ORF">AALO_G00079240</name>
</gene>
<dbReference type="Proteomes" id="UP000823561">
    <property type="component" value="Chromosome 6"/>
</dbReference>
<dbReference type="EMBL" id="JADWDJ010000006">
    <property type="protein sequence ID" value="KAG5279573.1"/>
    <property type="molecule type" value="Genomic_DNA"/>
</dbReference>
<reference evidence="1" key="1">
    <citation type="submission" date="2020-10" db="EMBL/GenBank/DDBJ databases">
        <title>Chromosome-scale genome assembly of the Allis shad, Alosa alosa.</title>
        <authorList>
            <person name="Margot Z."/>
            <person name="Christophe K."/>
            <person name="Cabau C."/>
            <person name="Louis A."/>
            <person name="Berthelot C."/>
            <person name="Parey E."/>
            <person name="Roest Crollius H."/>
            <person name="Montfort J."/>
            <person name="Robinson-Rechavi M."/>
            <person name="Bucao C."/>
            <person name="Bouchez O."/>
            <person name="Gislard M."/>
            <person name="Lluch J."/>
            <person name="Milhes M."/>
            <person name="Lampietro C."/>
            <person name="Lopez Roques C."/>
            <person name="Donnadieu C."/>
            <person name="Braasch I."/>
            <person name="Desvignes T."/>
            <person name="Postlethwait J."/>
            <person name="Bobe J."/>
            <person name="Guiguen Y."/>
        </authorList>
    </citation>
    <scope>NUCLEOTIDE SEQUENCE</scope>
    <source>
        <strain evidence="1">M-15738</strain>
        <tissue evidence="1">Blood</tissue>
    </source>
</reference>
<keyword evidence="2" id="KW-1185">Reference proteome</keyword>
<dbReference type="AlphaFoldDB" id="A0AAV6GWT0"/>
<name>A0AAV6GWT0_9TELE</name>
<organism evidence="1 2">
    <name type="scientific">Alosa alosa</name>
    <name type="common">allis shad</name>
    <dbReference type="NCBI Taxonomy" id="278164"/>
    <lineage>
        <taxon>Eukaryota</taxon>
        <taxon>Metazoa</taxon>
        <taxon>Chordata</taxon>
        <taxon>Craniata</taxon>
        <taxon>Vertebrata</taxon>
        <taxon>Euteleostomi</taxon>
        <taxon>Actinopterygii</taxon>
        <taxon>Neopterygii</taxon>
        <taxon>Teleostei</taxon>
        <taxon>Clupei</taxon>
        <taxon>Clupeiformes</taxon>
        <taxon>Clupeoidei</taxon>
        <taxon>Clupeidae</taxon>
        <taxon>Alosa</taxon>
    </lineage>
</organism>
<evidence type="ECO:0000313" key="2">
    <source>
        <dbReference type="Proteomes" id="UP000823561"/>
    </source>
</evidence>
<evidence type="ECO:0000313" key="1">
    <source>
        <dbReference type="EMBL" id="KAG5279573.1"/>
    </source>
</evidence>
<sequence>MKIRHIKVLLLLSAGLCVVSFFHFYKTLNHIPLFKELSDSQAGLKHLAALGNFIWEDKVAGRSSISKFWGQGQGFMVWRPNAVKNDTEKEVRNTGLD</sequence>